<dbReference type="Proteomes" id="UP001153332">
    <property type="component" value="Unassembled WGS sequence"/>
</dbReference>
<protein>
    <submittedName>
        <fullName evidence="1">Uncharacterized protein</fullName>
    </submittedName>
</protein>
<organism evidence="1 2">
    <name type="scientific">Lasiodiplodia mahajangana</name>
    <dbReference type="NCBI Taxonomy" id="1108764"/>
    <lineage>
        <taxon>Eukaryota</taxon>
        <taxon>Fungi</taxon>
        <taxon>Dikarya</taxon>
        <taxon>Ascomycota</taxon>
        <taxon>Pezizomycotina</taxon>
        <taxon>Dothideomycetes</taxon>
        <taxon>Dothideomycetes incertae sedis</taxon>
        <taxon>Botryosphaeriales</taxon>
        <taxon>Botryosphaeriaceae</taxon>
        <taxon>Lasiodiplodia</taxon>
    </lineage>
</organism>
<comment type="caution">
    <text evidence="1">The sequence shown here is derived from an EMBL/GenBank/DDBJ whole genome shotgun (WGS) entry which is preliminary data.</text>
</comment>
<reference evidence="1" key="1">
    <citation type="submission" date="2022-12" db="EMBL/GenBank/DDBJ databases">
        <title>Genome Sequence of Lasiodiplodia mahajangana.</title>
        <authorList>
            <person name="Buettner E."/>
        </authorList>
    </citation>
    <scope>NUCLEOTIDE SEQUENCE</scope>
    <source>
        <strain evidence="1">VT137</strain>
    </source>
</reference>
<proteinExistence type="predicted"/>
<gene>
    <name evidence="1" type="ORF">O1611_g6195</name>
</gene>
<sequence>MPALDTKLEPVTIAGGGKGKYLCLTIIGYKKSGMSEGDYYNHMTKVSAPMTKDLMVKYGIVRWTQIHNQAATRAMMSQLYDSQMTRLADFDCFSQVVFKSLRDYKNFKEDPEYKRRLFGDHEKFADTKRSMMTIGWISQFIDGNTIVDGIEDPAESVAPTETAALVIGSFLSGAMMGLCFIVVPVFLDTTQDAGQLYVQWARMYHYGHVLLPAFSILTLLLYVHVAGRRWVTGRPWRSWALAGLISTFMIPFTWLVMSPTNDALFAFEAVAKSGGILPTLMEAQSLVAKWSTLHLIRALFPLAGAIAGGWARLGGF</sequence>
<name>A0ACC2JJ95_9PEZI</name>
<evidence type="ECO:0000313" key="2">
    <source>
        <dbReference type="Proteomes" id="UP001153332"/>
    </source>
</evidence>
<accession>A0ACC2JJ95</accession>
<evidence type="ECO:0000313" key="1">
    <source>
        <dbReference type="EMBL" id="KAJ8127442.1"/>
    </source>
</evidence>
<dbReference type="EMBL" id="JAPUUL010001424">
    <property type="protein sequence ID" value="KAJ8127442.1"/>
    <property type="molecule type" value="Genomic_DNA"/>
</dbReference>
<keyword evidence="2" id="KW-1185">Reference proteome</keyword>